<evidence type="ECO:0000256" key="6">
    <source>
        <dbReference type="ARBA" id="ARBA00022553"/>
    </source>
</evidence>
<dbReference type="PANTHER" id="PTHR13034">
    <property type="entry name" value="DYNACTIN P62 SUBUNIT"/>
    <property type="match status" value="1"/>
</dbReference>
<accession>A0A9P6L5J1</accession>
<organism evidence="15 16">
    <name type="scientific">Thelephora terrestris</name>
    <dbReference type="NCBI Taxonomy" id="56493"/>
    <lineage>
        <taxon>Eukaryota</taxon>
        <taxon>Fungi</taxon>
        <taxon>Dikarya</taxon>
        <taxon>Basidiomycota</taxon>
        <taxon>Agaricomycotina</taxon>
        <taxon>Agaricomycetes</taxon>
        <taxon>Thelephorales</taxon>
        <taxon>Thelephoraceae</taxon>
        <taxon>Thelephora</taxon>
    </lineage>
</organism>
<dbReference type="Proteomes" id="UP000736335">
    <property type="component" value="Unassembled WGS sequence"/>
</dbReference>
<protein>
    <recommendedName>
        <fullName evidence="12">Dynactin subunit 4</fullName>
    </recommendedName>
</protein>
<comment type="subunit">
    <text evidence="13">Subunit of dynactin, a multiprotein complex part of a tripartite complex with dynein and a adapter, such as BICDL1, BICD2 or HOOK3. The dynactin complex is built around ACTR1A/ACTB filament and consists of an actin-related filament composed of a shoulder domain, a pointed end and a barbed end. Its length is defined by its flexible shoulder domain. The soulder is composed of 2 DCTN1 subunits, 4 DCTN2 and 2 DCTN3. The 4 DCNT2 (via N-terminus) bind the ACTR1A filament and act as molecular rulers to determine the length. The pointed end is important for binding dynein-dynactin cargo adapters. Consists of 4 subunits: ACTR10, DCNT4, DCTN5 and DCTN6. The barbed end is composed of a CAPZA1:CAPZB heterodimers, which binds ACTR1A/ACTB filament and dynactin and stabilizes dynactin. Interacts with ATP7B, but not ATP7A, in a copper-dependent manner. Interacts with ANK2; this interaction is required for localization at costameres. Interacts with N4BP2L1.</text>
</comment>
<dbReference type="InterPro" id="IPR008603">
    <property type="entry name" value="DCTN4"/>
</dbReference>
<gene>
    <name evidence="15" type="ORF">BJ322DRAFT_1008522</name>
</gene>
<sequence>MSAPSLKIYCPCLDPNSLPPPPNLPSSSHSYHEIHDLYFCEECDLIRCNRCVSVEVSGYYCPNCLFEVPSASVRGEKNRCARNCFLCPSCKNTLIVVPSDPPESADGRIMTINTLGDPPFFLYCSHCRWDSAEVGITFEKPTSLANQLQKHEDSAPDSLEFERLKEHFEPFIRASSASSSASHHLRTAQHVHSNPITAAASDALSRDVPGVSKYNPLSRSRVGRDKSNRDEMPEYRSRMDVSLTGSDTANVQHLLMIESPDEIATLEQRWINSWTSSVLVNDLKPLRIPLHSKKSKRCPTCRHILIKPEQKPQSVRFKIKIAATGYLPLMAISLPFLNNNLATTAKRSTRPGATWEEDRNSPSINPVMFGGRTYPFVLSFTNPMYDPIQIRINALRSPVSTTTVQTDETGPAQPEKRRPPFAITLPTYAFSVAAFAEAWEYDEDDDMIEDEHADLVDDRRHASASTNSGPARGGKAKTVGVLEKKANTTFIGGEVVIGKEAQGDVKFLTMVTFTYRNDTVDEVDLGDEDGDGSPVRTTNPSSSVLGGANKQPEIRTFSYYVVVDLGRIAQRNVEGSIDERR</sequence>
<feature type="compositionally biased region" description="Acidic residues" evidence="14">
    <location>
        <begin position="522"/>
        <end position="531"/>
    </location>
</feature>
<evidence type="ECO:0000256" key="5">
    <source>
        <dbReference type="ARBA" id="ARBA00022499"/>
    </source>
</evidence>
<feature type="region of interest" description="Disordered" evidence="14">
    <location>
        <begin position="522"/>
        <end position="549"/>
    </location>
</feature>
<keyword evidence="7" id="KW-0832">Ubl conjugation</keyword>
<comment type="similarity">
    <text evidence="11">Belongs to the dynactin subunit 4 family.</text>
</comment>
<feature type="region of interest" description="Disordered" evidence="14">
    <location>
        <begin position="207"/>
        <end position="233"/>
    </location>
</feature>
<keyword evidence="5" id="KW-1017">Isopeptide bond</keyword>
<evidence type="ECO:0000256" key="8">
    <source>
        <dbReference type="ARBA" id="ARBA00022990"/>
    </source>
</evidence>
<evidence type="ECO:0000256" key="12">
    <source>
        <dbReference type="ARBA" id="ARBA00034864"/>
    </source>
</evidence>
<evidence type="ECO:0000256" key="3">
    <source>
        <dbReference type="ARBA" id="ARBA00004657"/>
    </source>
</evidence>
<evidence type="ECO:0000256" key="4">
    <source>
        <dbReference type="ARBA" id="ARBA00022490"/>
    </source>
</evidence>
<keyword evidence="8" id="KW-0007">Acetylation</keyword>
<evidence type="ECO:0000256" key="7">
    <source>
        <dbReference type="ARBA" id="ARBA00022843"/>
    </source>
</evidence>
<evidence type="ECO:0000256" key="11">
    <source>
        <dbReference type="ARBA" id="ARBA00034776"/>
    </source>
</evidence>
<dbReference type="GO" id="GO:0001725">
    <property type="term" value="C:stress fiber"/>
    <property type="evidence" value="ECO:0007669"/>
    <property type="project" value="UniProtKB-SubCell"/>
</dbReference>
<keyword evidence="9" id="KW-0175">Coiled coil</keyword>
<dbReference type="Pfam" id="PF05502">
    <property type="entry name" value="Dynactin_p62"/>
    <property type="match status" value="2"/>
</dbReference>
<evidence type="ECO:0000256" key="13">
    <source>
        <dbReference type="ARBA" id="ARBA00093507"/>
    </source>
</evidence>
<proteinExistence type="inferred from homology"/>
<dbReference type="EMBL" id="WIUZ02000010">
    <property type="protein sequence ID" value="KAF9783108.1"/>
    <property type="molecule type" value="Genomic_DNA"/>
</dbReference>
<comment type="subcellular location">
    <subcellularLocation>
        <location evidence="1">Cytoplasm</location>
        <location evidence="1">Cytoskeleton</location>
        <location evidence="1">Microtubule organizing center</location>
        <location evidence="1">Centrosome</location>
    </subcellularLocation>
    <subcellularLocation>
        <location evidence="2">Cytoplasm</location>
        <location evidence="2">Cytoskeleton</location>
        <location evidence="2">Stress fiber</location>
    </subcellularLocation>
    <subcellularLocation>
        <location evidence="3">Cytoplasm</location>
        <location evidence="3">Myofibril</location>
    </subcellularLocation>
</comment>
<dbReference type="GO" id="GO:0005869">
    <property type="term" value="C:dynactin complex"/>
    <property type="evidence" value="ECO:0007669"/>
    <property type="project" value="InterPro"/>
</dbReference>
<dbReference type="AlphaFoldDB" id="A0A9P6L5J1"/>
<evidence type="ECO:0000313" key="15">
    <source>
        <dbReference type="EMBL" id="KAF9783108.1"/>
    </source>
</evidence>
<dbReference type="PANTHER" id="PTHR13034:SF2">
    <property type="entry name" value="DYNACTIN SUBUNIT 4"/>
    <property type="match status" value="1"/>
</dbReference>
<comment type="caution">
    <text evidence="15">The sequence shown here is derived from an EMBL/GenBank/DDBJ whole genome shotgun (WGS) entry which is preliminary data.</text>
</comment>
<keyword evidence="10" id="KW-0206">Cytoskeleton</keyword>
<feature type="compositionally biased region" description="Polar residues" evidence="14">
    <location>
        <begin position="535"/>
        <end position="544"/>
    </location>
</feature>
<keyword evidence="4" id="KW-0963">Cytoplasm</keyword>
<evidence type="ECO:0000256" key="14">
    <source>
        <dbReference type="SAM" id="MobiDB-lite"/>
    </source>
</evidence>
<keyword evidence="16" id="KW-1185">Reference proteome</keyword>
<evidence type="ECO:0000256" key="2">
    <source>
        <dbReference type="ARBA" id="ARBA00004529"/>
    </source>
</evidence>
<reference evidence="15" key="2">
    <citation type="submission" date="2020-11" db="EMBL/GenBank/DDBJ databases">
        <authorList>
            <consortium name="DOE Joint Genome Institute"/>
            <person name="Kuo A."/>
            <person name="Miyauchi S."/>
            <person name="Kiss E."/>
            <person name="Drula E."/>
            <person name="Kohler A."/>
            <person name="Sanchez-Garcia M."/>
            <person name="Andreopoulos B."/>
            <person name="Barry K.W."/>
            <person name="Bonito G."/>
            <person name="Buee M."/>
            <person name="Carver A."/>
            <person name="Chen C."/>
            <person name="Cichocki N."/>
            <person name="Clum A."/>
            <person name="Culley D."/>
            <person name="Crous P.W."/>
            <person name="Fauchery L."/>
            <person name="Girlanda M."/>
            <person name="Hayes R."/>
            <person name="Keri Z."/>
            <person name="Labutti K."/>
            <person name="Lipzen A."/>
            <person name="Lombard V."/>
            <person name="Magnuson J."/>
            <person name="Maillard F."/>
            <person name="Morin E."/>
            <person name="Murat C."/>
            <person name="Nolan M."/>
            <person name="Ohm R."/>
            <person name="Pangilinan J."/>
            <person name="Pereira M."/>
            <person name="Perotto S."/>
            <person name="Peter M."/>
            <person name="Riley R."/>
            <person name="Sitrit Y."/>
            <person name="Stielow B."/>
            <person name="Szollosi G."/>
            <person name="Zifcakova L."/>
            <person name="Stursova M."/>
            <person name="Spatafora J.W."/>
            <person name="Tedersoo L."/>
            <person name="Vaario L.-M."/>
            <person name="Yamada A."/>
            <person name="Yan M."/>
            <person name="Wang P."/>
            <person name="Xu J."/>
            <person name="Bruns T."/>
            <person name="Baldrian P."/>
            <person name="Vilgalys R."/>
            <person name="Henrissat B."/>
            <person name="Grigoriev I.V."/>
            <person name="Hibbett D."/>
            <person name="Nagy L.G."/>
            <person name="Martin F.M."/>
        </authorList>
    </citation>
    <scope>NUCLEOTIDE SEQUENCE</scope>
    <source>
        <strain evidence="15">UH-Tt-Lm1</strain>
    </source>
</reference>
<name>A0A9P6L5J1_9AGAM</name>
<evidence type="ECO:0000256" key="1">
    <source>
        <dbReference type="ARBA" id="ARBA00004300"/>
    </source>
</evidence>
<evidence type="ECO:0000256" key="9">
    <source>
        <dbReference type="ARBA" id="ARBA00023054"/>
    </source>
</evidence>
<evidence type="ECO:0000313" key="16">
    <source>
        <dbReference type="Proteomes" id="UP000736335"/>
    </source>
</evidence>
<dbReference type="OrthoDB" id="283815at2759"/>
<evidence type="ECO:0000256" key="10">
    <source>
        <dbReference type="ARBA" id="ARBA00023212"/>
    </source>
</evidence>
<keyword evidence="6" id="KW-0597">Phosphoprotein</keyword>
<reference evidence="15" key="1">
    <citation type="journal article" date="2020" name="Nat. Commun.">
        <title>Large-scale genome sequencing of mycorrhizal fungi provides insights into the early evolution of symbiotic traits.</title>
        <authorList>
            <person name="Miyauchi S."/>
            <person name="Kiss E."/>
            <person name="Kuo A."/>
            <person name="Drula E."/>
            <person name="Kohler A."/>
            <person name="Sanchez-Garcia M."/>
            <person name="Morin E."/>
            <person name="Andreopoulos B."/>
            <person name="Barry K.W."/>
            <person name="Bonito G."/>
            <person name="Buee M."/>
            <person name="Carver A."/>
            <person name="Chen C."/>
            <person name="Cichocki N."/>
            <person name="Clum A."/>
            <person name="Culley D."/>
            <person name="Crous P.W."/>
            <person name="Fauchery L."/>
            <person name="Girlanda M."/>
            <person name="Hayes R.D."/>
            <person name="Keri Z."/>
            <person name="LaButti K."/>
            <person name="Lipzen A."/>
            <person name="Lombard V."/>
            <person name="Magnuson J."/>
            <person name="Maillard F."/>
            <person name="Murat C."/>
            <person name="Nolan M."/>
            <person name="Ohm R.A."/>
            <person name="Pangilinan J."/>
            <person name="Pereira M.F."/>
            <person name="Perotto S."/>
            <person name="Peter M."/>
            <person name="Pfister S."/>
            <person name="Riley R."/>
            <person name="Sitrit Y."/>
            <person name="Stielow J.B."/>
            <person name="Szollosi G."/>
            <person name="Zifcakova L."/>
            <person name="Stursova M."/>
            <person name="Spatafora J.W."/>
            <person name="Tedersoo L."/>
            <person name="Vaario L.M."/>
            <person name="Yamada A."/>
            <person name="Yan M."/>
            <person name="Wang P."/>
            <person name="Xu J."/>
            <person name="Bruns T."/>
            <person name="Baldrian P."/>
            <person name="Vilgalys R."/>
            <person name="Dunand C."/>
            <person name="Henrissat B."/>
            <person name="Grigoriev I.V."/>
            <person name="Hibbett D."/>
            <person name="Nagy L.G."/>
            <person name="Martin F.M."/>
        </authorList>
    </citation>
    <scope>NUCLEOTIDE SEQUENCE</scope>
    <source>
        <strain evidence="15">UH-Tt-Lm1</strain>
    </source>
</reference>
<feature type="compositionally biased region" description="Basic and acidic residues" evidence="14">
    <location>
        <begin position="222"/>
        <end position="233"/>
    </location>
</feature>